<dbReference type="Proteomes" id="UP001163105">
    <property type="component" value="Unassembled WGS sequence"/>
</dbReference>
<evidence type="ECO:0000313" key="3">
    <source>
        <dbReference type="Proteomes" id="UP001163105"/>
    </source>
</evidence>
<accession>A0AB34FSR8</accession>
<name>A0AB34FSR8_9HYPO</name>
<keyword evidence="3" id="KW-1185">Reference proteome</keyword>
<keyword evidence="1" id="KW-1133">Transmembrane helix</keyword>
<sequence length="382" mass="41971">MSVLQQAIFSSQPPSPDVKEALLQHLWPVPKPATGPHAPDPTTTTPHANADDLDAWFAYLHHECRPPLATHHAMQTFADMFLIAACLRDNPGTSLAGVQSLVAAADAALASDPRKLVASVELVVRLWLAVSVRGLMPASRHDLEVSLPWPETQSLADVLHAHLCPPPTASRPTMTTTTTATESFPRQLNVVNMKRIAGFRVIWTNNLVEHLAVRGSSVYLFHQVSVLKRIKATAAAAAAAAASDHDDEPGRRRRSLPLLLPDEFVDETLATLGLLVPHSMAACNVWLRGETARLGLDRDLMYRATADRRKGSYPYWQDRLAALCEAFDRTKPSSPMQWWHDRRDMGQWWGFWLVVAGIALTVLFGLIQSITGILQVVGASHA</sequence>
<dbReference type="AlphaFoldDB" id="A0AB34FSR8"/>
<keyword evidence="1" id="KW-0472">Membrane</keyword>
<proteinExistence type="predicted"/>
<reference evidence="2" key="1">
    <citation type="submission" date="2023-01" db="EMBL/GenBank/DDBJ databases">
        <title>The growth and conidiation of Purpureocillium lavendulum are regulated by nitrogen source and histone H3K14 acetylation.</title>
        <authorList>
            <person name="Tang P."/>
            <person name="Han J."/>
            <person name="Zhang C."/>
            <person name="Tang P."/>
            <person name="Qi F."/>
            <person name="Zhang K."/>
            <person name="Liang L."/>
        </authorList>
    </citation>
    <scope>NUCLEOTIDE SEQUENCE</scope>
    <source>
        <strain evidence="2">YMF1.00683</strain>
    </source>
</reference>
<evidence type="ECO:0000256" key="1">
    <source>
        <dbReference type="SAM" id="Phobius"/>
    </source>
</evidence>
<keyword evidence="2" id="KW-0315">Glutamine amidotransferase</keyword>
<organism evidence="2 3">
    <name type="scientific">Purpureocillium lavendulum</name>
    <dbReference type="NCBI Taxonomy" id="1247861"/>
    <lineage>
        <taxon>Eukaryota</taxon>
        <taxon>Fungi</taxon>
        <taxon>Dikarya</taxon>
        <taxon>Ascomycota</taxon>
        <taxon>Pezizomycotina</taxon>
        <taxon>Sordariomycetes</taxon>
        <taxon>Hypocreomycetidae</taxon>
        <taxon>Hypocreales</taxon>
        <taxon>Ophiocordycipitaceae</taxon>
        <taxon>Purpureocillium</taxon>
    </lineage>
</organism>
<feature type="transmembrane region" description="Helical" evidence="1">
    <location>
        <begin position="348"/>
        <end position="367"/>
    </location>
</feature>
<protein>
    <submittedName>
        <fullName evidence="2">Class I glutamine amidotransferase-like protein</fullName>
    </submittedName>
</protein>
<dbReference type="EMBL" id="JAQHRD010000003">
    <property type="protein sequence ID" value="KAJ6442558.1"/>
    <property type="molecule type" value="Genomic_DNA"/>
</dbReference>
<keyword evidence="1" id="KW-0812">Transmembrane</keyword>
<evidence type="ECO:0000313" key="2">
    <source>
        <dbReference type="EMBL" id="KAJ6442558.1"/>
    </source>
</evidence>
<gene>
    <name evidence="2" type="ORF">O9K51_03733</name>
</gene>
<comment type="caution">
    <text evidence="2">The sequence shown here is derived from an EMBL/GenBank/DDBJ whole genome shotgun (WGS) entry which is preliminary data.</text>
</comment>